<sequence length="249" mass="25262">MELGLEGHVVLVTGAAGGIGRATAARLAAEGCRLVLLDRNPPDVGDLDPDRALAASVDVTDEAALTRTVEEAGHRFGGLDVVVGCAGISGPVGTVLDEVTPRQWHEVMDVNVTGSFLLLRAAAPLLRRSPAPSVVLVASDSALVAAPGMAPYCASKAAVLQLVRAASVDLAPIRVVAVCPSIVDTPMSRADLGIDPGVAGGFDDLPYPVQTTGEVAASIAFLCSPWARAVSGTALVSDFGYGARSGFPA</sequence>
<dbReference type="CDD" id="cd05233">
    <property type="entry name" value="SDR_c"/>
    <property type="match status" value="1"/>
</dbReference>
<evidence type="ECO:0000256" key="3">
    <source>
        <dbReference type="ARBA" id="ARBA00023027"/>
    </source>
</evidence>
<evidence type="ECO:0000259" key="4">
    <source>
        <dbReference type="SMART" id="SM00822"/>
    </source>
</evidence>
<comment type="caution">
    <text evidence="5">The sequence shown here is derived from an EMBL/GenBank/DDBJ whole genome shotgun (WGS) entry which is preliminary data.</text>
</comment>
<evidence type="ECO:0000313" key="6">
    <source>
        <dbReference type="Proteomes" id="UP000625527"/>
    </source>
</evidence>
<dbReference type="InterPro" id="IPR036291">
    <property type="entry name" value="NAD(P)-bd_dom_sf"/>
</dbReference>
<dbReference type="InterPro" id="IPR020904">
    <property type="entry name" value="Sc_DH/Rdtase_CS"/>
</dbReference>
<evidence type="ECO:0000256" key="1">
    <source>
        <dbReference type="ARBA" id="ARBA00006484"/>
    </source>
</evidence>
<dbReference type="Proteomes" id="UP000625527">
    <property type="component" value="Unassembled WGS sequence"/>
</dbReference>
<dbReference type="SMART" id="SM00822">
    <property type="entry name" value="PKS_KR"/>
    <property type="match status" value="1"/>
</dbReference>
<evidence type="ECO:0000256" key="2">
    <source>
        <dbReference type="ARBA" id="ARBA00023002"/>
    </source>
</evidence>
<name>A0ABR9MWS3_9MICO</name>
<dbReference type="RefSeq" id="WP_192862394.1">
    <property type="nucleotide sequence ID" value="NZ_JADAQT010000069.1"/>
</dbReference>
<dbReference type="PANTHER" id="PTHR24321:SF8">
    <property type="entry name" value="ESTRADIOL 17-BETA-DEHYDROGENASE 8-RELATED"/>
    <property type="match status" value="1"/>
</dbReference>
<feature type="domain" description="Ketoreductase" evidence="4">
    <location>
        <begin position="8"/>
        <end position="185"/>
    </location>
</feature>
<dbReference type="InterPro" id="IPR057326">
    <property type="entry name" value="KR_dom"/>
</dbReference>
<evidence type="ECO:0000313" key="5">
    <source>
        <dbReference type="EMBL" id="MBE1875835.1"/>
    </source>
</evidence>
<keyword evidence="6" id="KW-1185">Reference proteome</keyword>
<dbReference type="Gene3D" id="3.40.50.720">
    <property type="entry name" value="NAD(P)-binding Rossmann-like Domain"/>
    <property type="match status" value="1"/>
</dbReference>
<organism evidence="5 6">
    <name type="scientific">Myceligenerans pegani</name>
    <dbReference type="NCBI Taxonomy" id="2776917"/>
    <lineage>
        <taxon>Bacteria</taxon>
        <taxon>Bacillati</taxon>
        <taxon>Actinomycetota</taxon>
        <taxon>Actinomycetes</taxon>
        <taxon>Micrococcales</taxon>
        <taxon>Promicromonosporaceae</taxon>
        <taxon>Myceligenerans</taxon>
    </lineage>
</organism>
<comment type="similarity">
    <text evidence="1">Belongs to the short-chain dehydrogenases/reductases (SDR) family.</text>
</comment>
<dbReference type="PROSITE" id="PS00061">
    <property type="entry name" value="ADH_SHORT"/>
    <property type="match status" value="1"/>
</dbReference>
<dbReference type="InterPro" id="IPR002347">
    <property type="entry name" value="SDR_fam"/>
</dbReference>
<dbReference type="PANTHER" id="PTHR24321">
    <property type="entry name" value="DEHYDROGENASES, SHORT CHAIN"/>
    <property type="match status" value="1"/>
</dbReference>
<dbReference type="SUPFAM" id="SSF51735">
    <property type="entry name" value="NAD(P)-binding Rossmann-fold domains"/>
    <property type="match status" value="1"/>
</dbReference>
<dbReference type="Pfam" id="PF13561">
    <property type="entry name" value="adh_short_C2"/>
    <property type="match status" value="1"/>
</dbReference>
<gene>
    <name evidence="5" type="ORF">IHE71_08940</name>
</gene>
<reference evidence="5 6" key="1">
    <citation type="submission" date="2020-10" db="EMBL/GenBank/DDBJ databases">
        <title>Myceligenerans pegani sp. nov., an endophytic actinomycete isolated from Peganum harmala L. in Xinjiang, China.</title>
        <authorList>
            <person name="Xin L."/>
        </authorList>
    </citation>
    <scope>NUCLEOTIDE SEQUENCE [LARGE SCALE GENOMIC DNA]</scope>
    <source>
        <strain evidence="5 6">TRM65318</strain>
    </source>
</reference>
<accession>A0ABR9MWS3</accession>
<dbReference type="EMBL" id="JADAQT010000069">
    <property type="protein sequence ID" value="MBE1875835.1"/>
    <property type="molecule type" value="Genomic_DNA"/>
</dbReference>
<dbReference type="PRINTS" id="PR00081">
    <property type="entry name" value="GDHRDH"/>
</dbReference>
<protein>
    <submittedName>
        <fullName evidence="5">SDR family oxidoreductase</fullName>
    </submittedName>
</protein>
<proteinExistence type="inferred from homology"/>
<keyword evidence="2" id="KW-0560">Oxidoreductase</keyword>
<keyword evidence="3" id="KW-0520">NAD</keyword>